<dbReference type="Gene3D" id="3.30.1120.10">
    <property type="match status" value="1"/>
</dbReference>
<evidence type="ECO:0000259" key="4">
    <source>
        <dbReference type="Pfam" id="PF00884"/>
    </source>
</evidence>
<keyword evidence="6" id="KW-1185">Reference proteome</keyword>
<dbReference type="SUPFAM" id="SSF53649">
    <property type="entry name" value="Alkaline phosphatase-like"/>
    <property type="match status" value="1"/>
</dbReference>
<dbReference type="AlphaFoldDB" id="A0A517T315"/>
<dbReference type="InterPro" id="IPR000917">
    <property type="entry name" value="Sulfatase_N"/>
</dbReference>
<dbReference type="PANTHER" id="PTHR42693:SF53">
    <property type="entry name" value="ENDO-4-O-SULFATASE"/>
    <property type="match status" value="1"/>
</dbReference>
<dbReference type="GO" id="GO:0004065">
    <property type="term" value="F:arylsulfatase activity"/>
    <property type="evidence" value="ECO:0007669"/>
    <property type="project" value="UniProtKB-EC"/>
</dbReference>
<evidence type="ECO:0000256" key="1">
    <source>
        <dbReference type="ARBA" id="ARBA00008779"/>
    </source>
</evidence>
<keyword evidence="2 5" id="KW-0378">Hydrolase</keyword>
<evidence type="ECO:0000313" key="6">
    <source>
        <dbReference type="Proteomes" id="UP000315003"/>
    </source>
</evidence>
<dbReference type="Gene3D" id="3.40.720.10">
    <property type="entry name" value="Alkaline Phosphatase, subunit A"/>
    <property type="match status" value="1"/>
</dbReference>
<protein>
    <submittedName>
        <fullName evidence="5">Arylsulfatase</fullName>
        <ecNumber evidence="5">3.1.6.1</ecNumber>
    </submittedName>
</protein>
<name>A0A517T315_9BACT</name>
<dbReference type="SUPFAM" id="SSF49785">
    <property type="entry name" value="Galactose-binding domain-like"/>
    <property type="match status" value="1"/>
</dbReference>
<comment type="similarity">
    <text evidence="1">Belongs to the sulfatase family.</text>
</comment>
<organism evidence="5 6">
    <name type="scientific">Stieleria bergensis</name>
    <dbReference type="NCBI Taxonomy" id="2528025"/>
    <lineage>
        <taxon>Bacteria</taxon>
        <taxon>Pseudomonadati</taxon>
        <taxon>Planctomycetota</taxon>
        <taxon>Planctomycetia</taxon>
        <taxon>Pirellulales</taxon>
        <taxon>Pirellulaceae</taxon>
        <taxon>Stieleria</taxon>
    </lineage>
</organism>
<reference evidence="5 6" key="1">
    <citation type="submission" date="2019-02" db="EMBL/GenBank/DDBJ databases">
        <title>Deep-cultivation of Planctomycetes and their phenomic and genomic characterization uncovers novel biology.</title>
        <authorList>
            <person name="Wiegand S."/>
            <person name="Jogler M."/>
            <person name="Boedeker C."/>
            <person name="Pinto D."/>
            <person name="Vollmers J."/>
            <person name="Rivas-Marin E."/>
            <person name="Kohn T."/>
            <person name="Peeters S.H."/>
            <person name="Heuer A."/>
            <person name="Rast P."/>
            <person name="Oberbeckmann S."/>
            <person name="Bunk B."/>
            <person name="Jeske O."/>
            <person name="Meyerdierks A."/>
            <person name="Storesund J.E."/>
            <person name="Kallscheuer N."/>
            <person name="Luecker S."/>
            <person name="Lage O.M."/>
            <person name="Pohl T."/>
            <person name="Merkel B.J."/>
            <person name="Hornburger P."/>
            <person name="Mueller R.-W."/>
            <person name="Bruemmer F."/>
            <person name="Labrenz M."/>
            <person name="Spormann A.M."/>
            <person name="Op den Camp H."/>
            <person name="Overmann J."/>
            <person name="Amann R."/>
            <person name="Jetten M.S.M."/>
            <person name="Mascher T."/>
            <person name="Medema M.H."/>
            <person name="Devos D.P."/>
            <person name="Kaster A.-K."/>
            <person name="Ovreas L."/>
            <person name="Rohde M."/>
            <person name="Galperin M.Y."/>
            <person name="Jogler C."/>
        </authorList>
    </citation>
    <scope>NUCLEOTIDE SEQUENCE [LARGE SCALE GENOMIC DNA]</scope>
    <source>
        <strain evidence="5 6">SV_7m_r</strain>
    </source>
</reference>
<keyword evidence="3" id="KW-0732">Signal</keyword>
<accession>A0A517T315</accession>
<dbReference type="InterPro" id="IPR008979">
    <property type="entry name" value="Galactose-bd-like_sf"/>
</dbReference>
<dbReference type="Pfam" id="PF00884">
    <property type="entry name" value="Sulfatase"/>
    <property type="match status" value="1"/>
</dbReference>
<dbReference type="CDD" id="cd16146">
    <property type="entry name" value="ARS_like"/>
    <property type="match status" value="1"/>
</dbReference>
<evidence type="ECO:0000256" key="2">
    <source>
        <dbReference type="ARBA" id="ARBA00022801"/>
    </source>
</evidence>
<evidence type="ECO:0000256" key="3">
    <source>
        <dbReference type="SAM" id="SignalP"/>
    </source>
</evidence>
<feature type="chain" id="PRO_5021722123" evidence="3">
    <location>
        <begin position="26"/>
        <end position="601"/>
    </location>
</feature>
<gene>
    <name evidence="5" type="primary">atsA_95</name>
    <name evidence="5" type="ORF">SV7mr_53190</name>
</gene>
<dbReference type="InterPro" id="IPR017850">
    <property type="entry name" value="Alkaline_phosphatase_core_sf"/>
</dbReference>
<dbReference type="InterPro" id="IPR050738">
    <property type="entry name" value="Sulfatase"/>
</dbReference>
<dbReference type="PANTHER" id="PTHR42693">
    <property type="entry name" value="ARYLSULFATASE FAMILY MEMBER"/>
    <property type="match status" value="1"/>
</dbReference>
<evidence type="ECO:0000313" key="5">
    <source>
        <dbReference type="EMBL" id="QDT62768.1"/>
    </source>
</evidence>
<dbReference type="Proteomes" id="UP000315003">
    <property type="component" value="Chromosome"/>
</dbReference>
<dbReference type="EMBL" id="CP036272">
    <property type="protein sequence ID" value="QDT62768.1"/>
    <property type="molecule type" value="Genomic_DNA"/>
</dbReference>
<dbReference type="Gene3D" id="2.60.120.260">
    <property type="entry name" value="Galactose-binding domain-like"/>
    <property type="match status" value="1"/>
</dbReference>
<feature type="signal peptide" evidence="3">
    <location>
        <begin position="1"/>
        <end position="25"/>
    </location>
</feature>
<proteinExistence type="inferred from homology"/>
<sequence precursor="true">MSRVSCATSLCAWVALVLLASPVFAQSIAQRPNVILIMTDDQGYWDTGATGNPHIKTPHMDAIAKQGATLSRYYAAPVCAPTRAGTMTGRYYLRTGLYNTRFGGDTLGKDEVTVAELLRRAGYRTSLFGKWHLGKYPGYQPQQRGFDQFMGHYHGHIERYQFADQLYHNGQPVRSRGYVSDLFTDAAIDFIRQSDTASDQPFFCALMYNAPHSPFLLDTSHYDQPQGDAFIKRYLDAGLPIREARIYAMIERIDQNIGRLKQTLKELGQWQNTVLIFTSDNGGVSTYYNGGMHGRKASVYEGGVRAPCFVQWPGRIPAGMIINAQTSHIDWLPTFCELAGAKLPEDRQLDGRSLASLLCNDSDAPHHRYVYHTWDRYTPNPHQRWAISGDRWKLMCQVAATVTDSSQQRKQWRLYDLQADPDETKNLIGQHPEIANQLRKEFLAWFEDVTEGQTYQPVAIPVGHPDEAVVELSPSWAKLKGDHVQYVFEGYDWDTIEGWRNAGESATWQLDVQAAGDYLVKASYGSAAVDSGGCLQLKFLSESKPQQIEHTVQATATANQFKTVVVGTVRLPKGKQSMTACVADQCDAELMRLNSLQLIRQ</sequence>
<dbReference type="RefSeq" id="WP_145277756.1">
    <property type="nucleotide sequence ID" value="NZ_CP036272.1"/>
</dbReference>
<feature type="domain" description="Sulfatase N-terminal" evidence="4">
    <location>
        <begin position="32"/>
        <end position="341"/>
    </location>
</feature>
<dbReference type="OrthoDB" id="9777306at2"/>
<dbReference type="EC" id="3.1.6.1" evidence="5"/>